<gene>
    <name evidence="2" type="ORF">DZF91_18525</name>
</gene>
<keyword evidence="1" id="KW-1133">Transmembrane helix</keyword>
<feature type="transmembrane region" description="Helical" evidence="1">
    <location>
        <begin position="225"/>
        <end position="246"/>
    </location>
</feature>
<dbReference type="InterPro" id="IPR025238">
    <property type="entry name" value="DUF4184"/>
</dbReference>
<feature type="transmembrane region" description="Helical" evidence="1">
    <location>
        <begin position="201"/>
        <end position="219"/>
    </location>
</feature>
<evidence type="ECO:0000313" key="3">
    <source>
        <dbReference type="Proteomes" id="UP000261811"/>
    </source>
</evidence>
<dbReference type="OrthoDB" id="8481923at2"/>
<accession>A0A372JLI1</accession>
<feature type="transmembrane region" description="Helical" evidence="1">
    <location>
        <begin position="64"/>
        <end position="87"/>
    </location>
</feature>
<dbReference type="RefSeq" id="WP_117358713.1">
    <property type="nucleotide sequence ID" value="NZ_QURH01000302.1"/>
</dbReference>
<sequence>MPFTFCHPAVVLPLLRRPFVPVALVAGTMAPDLPYYVPFEAQEVLLYPGAWYFRAFDAGATHGVSGMFGMFGFDLLVTAVFVGVFQVCRKPLSLLLPARFASWSSVPASAGGRGVSLLLRGPVSALVGIGSHIAWDATTKGGMAAAFPSLRQPVVGSTDGLTVISYANTLIGAVVVIWWLWRRVPAEHSTASRPLPAPVRWGVPIGVLGAAGAAVAVPGPGTDSLRVMVVRAVGVMAAVLFGYAVTWHASRLLLRRGQTDASDGGAARTVITPAGRL</sequence>
<proteinExistence type="predicted"/>
<organism evidence="2 3">
    <name type="scientific">Actinomadura logoneensis</name>
    <dbReference type="NCBI Taxonomy" id="2293572"/>
    <lineage>
        <taxon>Bacteria</taxon>
        <taxon>Bacillati</taxon>
        <taxon>Actinomycetota</taxon>
        <taxon>Actinomycetes</taxon>
        <taxon>Streptosporangiales</taxon>
        <taxon>Thermomonosporaceae</taxon>
        <taxon>Actinomadura</taxon>
    </lineage>
</organism>
<name>A0A372JLI1_9ACTN</name>
<evidence type="ECO:0000256" key="1">
    <source>
        <dbReference type="SAM" id="Phobius"/>
    </source>
</evidence>
<dbReference type="AlphaFoldDB" id="A0A372JLI1"/>
<protein>
    <submittedName>
        <fullName evidence="2">DUF4184 family protein</fullName>
    </submittedName>
</protein>
<keyword evidence="1" id="KW-0472">Membrane</keyword>
<dbReference type="Proteomes" id="UP000261811">
    <property type="component" value="Unassembled WGS sequence"/>
</dbReference>
<feature type="transmembrane region" description="Helical" evidence="1">
    <location>
        <begin position="163"/>
        <end position="181"/>
    </location>
</feature>
<dbReference type="EMBL" id="QURH01000302">
    <property type="protein sequence ID" value="RFU40178.1"/>
    <property type="molecule type" value="Genomic_DNA"/>
</dbReference>
<keyword evidence="1" id="KW-0812">Transmembrane</keyword>
<keyword evidence="3" id="KW-1185">Reference proteome</keyword>
<dbReference type="Pfam" id="PF13803">
    <property type="entry name" value="DUF4184"/>
    <property type="match status" value="1"/>
</dbReference>
<comment type="caution">
    <text evidence="2">The sequence shown here is derived from an EMBL/GenBank/DDBJ whole genome shotgun (WGS) entry which is preliminary data.</text>
</comment>
<reference evidence="2 3" key="1">
    <citation type="submission" date="2018-08" db="EMBL/GenBank/DDBJ databases">
        <title>Actinomadura jelena sp. nov., a novel Actinomycete isolated from soil in Chad.</title>
        <authorList>
            <person name="Shi L."/>
        </authorList>
    </citation>
    <scope>NUCLEOTIDE SEQUENCE [LARGE SCALE GENOMIC DNA]</scope>
    <source>
        <strain evidence="2 3">NEAU-G17</strain>
    </source>
</reference>
<evidence type="ECO:0000313" key="2">
    <source>
        <dbReference type="EMBL" id="RFU40178.1"/>
    </source>
</evidence>